<sequence length="461" mass="50089">MSIWPPKKDMLKRPAYRSLAQCIVAAIEAGEIRPGARLPTHRALAYQLGLSVQTVSRAYEDLSRLGVISGEVGRGSFVKAGRPDGRVPWHRLAGGEEVIDCSLMVPVTGAIHSERMSAALVDLSTDLPEPAILSFRPRATLEGHCELARGWLSTCGVDVDRNCILPTNGNTAAMTIALMTAALPGDLIVSEATGHHTLKSLANALGMRLSGLAIDAEGIIPEAFESACRSETVKVLFVLPSGLSPTAAMMSTERRQALADIARRHRVWIVENDAWGPIQPDRPPPFAAIAPERTFYFTGLTKCLLPGLRIAWLVSPEMMVSAARTRHLVTNWMATPLIAEIASRWLENGTAEELLSWQREQLERRNRIAAQMLGGLRYNATAYGLHVWLPLPEPWREDAFVTHARNDGVAVAAGSNFAISESYEPAIRICLGAGTEQDLEQGLAVIARLVRSTPEPALLAI</sequence>
<accession>A0AAW9RNT4</accession>
<dbReference type="PROSITE" id="PS50949">
    <property type="entry name" value="HTH_GNTR"/>
    <property type="match status" value="1"/>
</dbReference>
<name>A0AAW9RNT4_9HYPH</name>
<dbReference type="InterPro" id="IPR015422">
    <property type="entry name" value="PyrdxlP-dep_Trfase_small"/>
</dbReference>
<evidence type="ECO:0000256" key="4">
    <source>
        <dbReference type="ARBA" id="ARBA00023125"/>
    </source>
</evidence>
<dbReference type="InterPro" id="IPR000524">
    <property type="entry name" value="Tscrpt_reg_HTH_GntR"/>
</dbReference>
<dbReference type="GO" id="GO:0003677">
    <property type="term" value="F:DNA binding"/>
    <property type="evidence" value="ECO:0007669"/>
    <property type="project" value="UniProtKB-KW"/>
</dbReference>
<dbReference type="CDD" id="cd07377">
    <property type="entry name" value="WHTH_GntR"/>
    <property type="match status" value="1"/>
</dbReference>
<evidence type="ECO:0000256" key="2">
    <source>
        <dbReference type="ARBA" id="ARBA00022898"/>
    </source>
</evidence>
<dbReference type="Gene3D" id="1.10.10.10">
    <property type="entry name" value="Winged helix-like DNA-binding domain superfamily/Winged helix DNA-binding domain"/>
    <property type="match status" value="1"/>
</dbReference>
<dbReference type="InterPro" id="IPR051446">
    <property type="entry name" value="HTH_trans_reg/aminotransferase"/>
</dbReference>
<dbReference type="InterPro" id="IPR015421">
    <property type="entry name" value="PyrdxlP-dep_Trfase_major"/>
</dbReference>
<dbReference type="InterPro" id="IPR004839">
    <property type="entry name" value="Aminotransferase_I/II_large"/>
</dbReference>
<dbReference type="RefSeq" id="WP_340331298.1">
    <property type="nucleotide sequence ID" value="NZ_JAZHOF010000008.1"/>
</dbReference>
<keyword evidence="4" id="KW-0238">DNA-binding</keyword>
<dbReference type="Pfam" id="PF00155">
    <property type="entry name" value="Aminotran_1_2"/>
    <property type="match status" value="1"/>
</dbReference>
<reference evidence="7 8" key="1">
    <citation type="submission" date="2024-02" db="EMBL/GenBank/DDBJ databases">
        <title>Genome analysis and characterization of Microbaculum marinisediminis sp. nov., isolated from marine sediment.</title>
        <authorList>
            <person name="Du Z.-J."/>
            <person name="Ye Y.-Q."/>
            <person name="Zhang Z.-R."/>
            <person name="Yuan S.-M."/>
            <person name="Zhang X.-Y."/>
        </authorList>
    </citation>
    <scope>NUCLEOTIDE SEQUENCE [LARGE SCALE GENOMIC DNA]</scope>
    <source>
        <strain evidence="7 8">SDUM1044001</strain>
    </source>
</reference>
<proteinExistence type="inferred from homology"/>
<keyword evidence="8" id="KW-1185">Reference proteome</keyword>
<evidence type="ECO:0000256" key="5">
    <source>
        <dbReference type="ARBA" id="ARBA00023163"/>
    </source>
</evidence>
<evidence type="ECO:0000256" key="3">
    <source>
        <dbReference type="ARBA" id="ARBA00023015"/>
    </source>
</evidence>
<dbReference type="InterPro" id="IPR015424">
    <property type="entry name" value="PyrdxlP-dep_Trfase"/>
</dbReference>
<protein>
    <submittedName>
        <fullName evidence="7">PLP-dependent aminotransferase family protein</fullName>
    </submittedName>
</protein>
<dbReference type="Gene3D" id="3.40.640.10">
    <property type="entry name" value="Type I PLP-dependent aspartate aminotransferase-like (Major domain)"/>
    <property type="match status" value="1"/>
</dbReference>
<dbReference type="SUPFAM" id="SSF53383">
    <property type="entry name" value="PLP-dependent transferases"/>
    <property type="match status" value="1"/>
</dbReference>
<evidence type="ECO:0000313" key="8">
    <source>
        <dbReference type="Proteomes" id="UP001378188"/>
    </source>
</evidence>
<dbReference type="GO" id="GO:0030170">
    <property type="term" value="F:pyridoxal phosphate binding"/>
    <property type="evidence" value="ECO:0007669"/>
    <property type="project" value="InterPro"/>
</dbReference>
<feature type="domain" description="HTH gntR-type" evidence="6">
    <location>
        <begin position="13"/>
        <end position="81"/>
    </location>
</feature>
<comment type="caution">
    <text evidence="7">The sequence shown here is derived from an EMBL/GenBank/DDBJ whole genome shotgun (WGS) entry which is preliminary data.</text>
</comment>
<evidence type="ECO:0000256" key="1">
    <source>
        <dbReference type="ARBA" id="ARBA00005384"/>
    </source>
</evidence>
<dbReference type="Gene3D" id="3.90.1150.10">
    <property type="entry name" value="Aspartate Aminotransferase, domain 1"/>
    <property type="match status" value="1"/>
</dbReference>
<organism evidence="7 8">
    <name type="scientific">Microbaculum marinum</name>
    <dbReference type="NCBI Taxonomy" id="1764581"/>
    <lineage>
        <taxon>Bacteria</taxon>
        <taxon>Pseudomonadati</taxon>
        <taxon>Pseudomonadota</taxon>
        <taxon>Alphaproteobacteria</taxon>
        <taxon>Hyphomicrobiales</taxon>
        <taxon>Tepidamorphaceae</taxon>
        <taxon>Microbaculum</taxon>
    </lineage>
</organism>
<dbReference type="Proteomes" id="UP001378188">
    <property type="component" value="Unassembled WGS sequence"/>
</dbReference>
<keyword evidence="3" id="KW-0805">Transcription regulation</keyword>
<dbReference type="EMBL" id="JAZHOF010000008">
    <property type="protein sequence ID" value="MEJ8573595.1"/>
    <property type="molecule type" value="Genomic_DNA"/>
</dbReference>
<evidence type="ECO:0000259" key="6">
    <source>
        <dbReference type="PROSITE" id="PS50949"/>
    </source>
</evidence>
<dbReference type="SUPFAM" id="SSF46785">
    <property type="entry name" value="Winged helix' DNA-binding domain"/>
    <property type="match status" value="1"/>
</dbReference>
<dbReference type="InterPro" id="IPR036388">
    <property type="entry name" value="WH-like_DNA-bd_sf"/>
</dbReference>
<comment type="similarity">
    <text evidence="1">In the C-terminal section; belongs to the class-I pyridoxal-phosphate-dependent aminotransferase family.</text>
</comment>
<keyword evidence="5" id="KW-0804">Transcription</keyword>
<gene>
    <name evidence="7" type="ORF">V3328_19045</name>
</gene>
<keyword evidence="7" id="KW-0032">Aminotransferase</keyword>
<dbReference type="Pfam" id="PF00392">
    <property type="entry name" value="GntR"/>
    <property type="match status" value="1"/>
</dbReference>
<dbReference type="SMART" id="SM00345">
    <property type="entry name" value="HTH_GNTR"/>
    <property type="match status" value="1"/>
</dbReference>
<evidence type="ECO:0000313" key="7">
    <source>
        <dbReference type="EMBL" id="MEJ8573595.1"/>
    </source>
</evidence>
<keyword evidence="7" id="KW-0808">Transferase</keyword>
<keyword evidence="2" id="KW-0663">Pyridoxal phosphate</keyword>
<dbReference type="PANTHER" id="PTHR46577">
    <property type="entry name" value="HTH-TYPE TRANSCRIPTIONAL REGULATORY PROTEIN GABR"/>
    <property type="match status" value="1"/>
</dbReference>
<dbReference type="InterPro" id="IPR036390">
    <property type="entry name" value="WH_DNA-bd_sf"/>
</dbReference>
<dbReference type="CDD" id="cd00609">
    <property type="entry name" value="AAT_like"/>
    <property type="match status" value="1"/>
</dbReference>
<dbReference type="GO" id="GO:0008483">
    <property type="term" value="F:transaminase activity"/>
    <property type="evidence" value="ECO:0007669"/>
    <property type="project" value="UniProtKB-KW"/>
</dbReference>
<dbReference type="GO" id="GO:0003700">
    <property type="term" value="F:DNA-binding transcription factor activity"/>
    <property type="evidence" value="ECO:0007669"/>
    <property type="project" value="InterPro"/>
</dbReference>
<dbReference type="AlphaFoldDB" id="A0AAW9RNT4"/>
<dbReference type="PANTHER" id="PTHR46577:SF1">
    <property type="entry name" value="HTH-TYPE TRANSCRIPTIONAL REGULATORY PROTEIN GABR"/>
    <property type="match status" value="1"/>
</dbReference>